<accession>A0ABR1MQM0</accession>
<comment type="caution">
    <text evidence="1">The sequence shown here is derived from an EMBL/GenBank/DDBJ whole genome shotgun (WGS) entry which is preliminary data.</text>
</comment>
<protein>
    <submittedName>
        <fullName evidence="1">Uncharacterized protein</fullName>
    </submittedName>
</protein>
<dbReference type="EMBL" id="JBBPDW010000001">
    <property type="protein sequence ID" value="KAK7556739.1"/>
    <property type="molecule type" value="Genomic_DNA"/>
</dbReference>
<proteinExistence type="predicted"/>
<reference evidence="1 2" key="1">
    <citation type="submission" date="2024-04" db="EMBL/GenBank/DDBJ databases">
        <title>Phyllosticta paracitricarpa is synonymous to the EU quarantine fungus P. citricarpa based on phylogenomic analyses.</title>
        <authorList>
            <consortium name="Lawrence Berkeley National Laboratory"/>
            <person name="Van Ingen-Buijs V.A."/>
            <person name="Van Westerhoven A.C."/>
            <person name="Haridas S."/>
            <person name="Skiadas P."/>
            <person name="Martin F."/>
            <person name="Groenewald J.Z."/>
            <person name="Crous P.W."/>
            <person name="Seidl M.F."/>
        </authorList>
    </citation>
    <scope>NUCLEOTIDE SEQUENCE [LARGE SCALE GENOMIC DNA]</scope>
    <source>
        <strain evidence="1 2">CBS 122670</strain>
    </source>
</reference>
<sequence>MLRQALALLAQVQAQVRRTAHPRIPGLLEALRPRFLRTVVRPTPVVLPQVLVLQVQVQAQVRRTARPRIPGHPEALRPRVLRTRRLPTLELLPQAQTQLRRTARLRIPRLLEALRPRLLRALRIPHRRAALRTRTLLLLTRRRRALVHRAMRPRAPALRQATQWPVRPFPSLHHLHHLAQHVPQPTEPSTLTLRLATSGTFCVESMPKEAT</sequence>
<name>A0ABR1MQM0_9PEZI</name>
<evidence type="ECO:0000313" key="1">
    <source>
        <dbReference type="EMBL" id="KAK7556739.1"/>
    </source>
</evidence>
<dbReference type="Proteomes" id="UP001365128">
    <property type="component" value="Unassembled WGS sequence"/>
</dbReference>
<keyword evidence="2" id="KW-1185">Reference proteome</keyword>
<gene>
    <name evidence="1" type="ORF">IWX46DRAFT_586129</name>
</gene>
<evidence type="ECO:0000313" key="2">
    <source>
        <dbReference type="Proteomes" id="UP001365128"/>
    </source>
</evidence>
<organism evidence="1 2">
    <name type="scientific">Phyllosticta citricarpa</name>
    <dbReference type="NCBI Taxonomy" id="55181"/>
    <lineage>
        <taxon>Eukaryota</taxon>
        <taxon>Fungi</taxon>
        <taxon>Dikarya</taxon>
        <taxon>Ascomycota</taxon>
        <taxon>Pezizomycotina</taxon>
        <taxon>Dothideomycetes</taxon>
        <taxon>Dothideomycetes incertae sedis</taxon>
        <taxon>Botryosphaeriales</taxon>
        <taxon>Phyllostictaceae</taxon>
        <taxon>Phyllosticta</taxon>
    </lineage>
</organism>